<feature type="domain" description="Multidrug resistance protein MdtA-like barrel-sandwich hybrid" evidence="7">
    <location>
        <begin position="57"/>
        <end position="244"/>
    </location>
</feature>
<dbReference type="PANTHER" id="PTHR30386:SF26">
    <property type="entry name" value="TRANSPORT PROTEIN COMB"/>
    <property type="match status" value="1"/>
</dbReference>
<comment type="subcellular location">
    <subcellularLocation>
        <location evidence="1">Membrane</location>
        <topology evidence="1">Single-pass membrane protein</topology>
    </subcellularLocation>
</comment>
<dbReference type="InterPro" id="IPR050739">
    <property type="entry name" value="MFP"/>
</dbReference>
<comment type="caution">
    <text evidence="9">The sequence shown here is derived from an EMBL/GenBank/DDBJ whole genome shotgun (WGS) entry which is preliminary data.</text>
</comment>
<protein>
    <submittedName>
        <fullName evidence="9">HlyD family secretion protein</fullName>
    </submittedName>
</protein>
<dbReference type="SUPFAM" id="SSF111369">
    <property type="entry name" value="HlyD-like secretion proteins"/>
    <property type="match status" value="2"/>
</dbReference>
<evidence type="ECO:0000256" key="5">
    <source>
        <dbReference type="ARBA" id="ARBA00023136"/>
    </source>
</evidence>
<comment type="similarity">
    <text evidence="2">Belongs to the membrane fusion protein (MFP) (TC 8.A.1) family.</text>
</comment>
<evidence type="ECO:0000256" key="2">
    <source>
        <dbReference type="ARBA" id="ARBA00009477"/>
    </source>
</evidence>
<dbReference type="Proteomes" id="UP000885317">
    <property type="component" value="Unassembled WGS sequence"/>
</dbReference>
<evidence type="ECO:0000259" key="7">
    <source>
        <dbReference type="Pfam" id="PF25917"/>
    </source>
</evidence>
<sequence length="348" mass="38843">MKESVLDKQEQRKKRVFAAFAFLLLAIALMVGGWWWFLWRGVESTDDAFIDGYLSRISPQVAGQIMAIEVRDNQYVTKNTPLIRLDSRDEEIALKKVQAAYAVIQAQLQQNQAEQEALRALIGQTQADVKVAQAEYQRDQKEYQRYLASGNAVSKSSLDKQATQAKISAATLLARQKSLNSSQAKLVKAEAGMVEIKALLKQAQASIDNAQLQLSYMTITAPVDGFVTKRTVSVGNYVTVGKEMLTLINNSLWVTASFKENQLRKMRPGQRVDMSVDAFPEHVFQGKVESIQRATGSVFSILPAENATGNYVKVVQRVPVRIEFTDKDISRYPLSPGMSVVPRVYVTD</sequence>
<dbReference type="Pfam" id="PF25954">
    <property type="entry name" value="Beta-barrel_RND_2"/>
    <property type="match status" value="1"/>
</dbReference>
<dbReference type="Gene3D" id="1.10.287.470">
    <property type="entry name" value="Helix hairpin bin"/>
    <property type="match status" value="1"/>
</dbReference>
<dbReference type="AlphaFoldDB" id="A0A3R0UP11"/>
<evidence type="ECO:0000259" key="8">
    <source>
        <dbReference type="Pfam" id="PF25954"/>
    </source>
</evidence>
<dbReference type="InterPro" id="IPR058792">
    <property type="entry name" value="Beta-barrel_RND_2"/>
</dbReference>
<evidence type="ECO:0000256" key="6">
    <source>
        <dbReference type="SAM" id="Phobius"/>
    </source>
</evidence>
<dbReference type="GO" id="GO:0055085">
    <property type="term" value="P:transmembrane transport"/>
    <property type="evidence" value="ECO:0007669"/>
    <property type="project" value="InterPro"/>
</dbReference>
<keyword evidence="5 6" id="KW-0472">Membrane</keyword>
<proteinExistence type="inferred from homology"/>
<evidence type="ECO:0000256" key="3">
    <source>
        <dbReference type="ARBA" id="ARBA00022692"/>
    </source>
</evidence>
<feature type="domain" description="CusB-like beta-barrel" evidence="8">
    <location>
        <begin position="252"/>
        <end position="291"/>
    </location>
</feature>
<evidence type="ECO:0000256" key="1">
    <source>
        <dbReference type="ARBA" id="ARBA00004167"/>
    </source>
</evidence>
<keyword evidence="3 6" id="KW-0812">Transmembrane</keyword>
<dbReference type="GO" id="GO:0016020">
    <property type="term" value="C:membrane"/>
    <property type="evidence" value="ECO:0007669"/>
    <property type="project" value="UniProtKB-SubCell"/>
</dbReference>
<reference evidence="9" key="1">
    <citation type="submission" date="2018-10" db="EMBL/GenBank/DDBJ databases">
        <authorList>
            <consortium name="PulseNet: The National Subtyping Network for Foodborne Disease Surveillance"/>
            <person name="Tarr C.L."/>
            <person name="Trees E."/>
            <person name="Katz L.S."/>
            <person name="Carleton-Romer H.A."/>
            <person name="Stroika S."/>
            <person name="Kucerova Z."/>
            <person name="Roache K.F."/>
            <person name="Sabol A.L."/>
            <person name="Besser J."/>
            <person name="Gerner-Smidt P."/>
        </authorList>
    </citation>
    <scope>NUCLEOTIDE SEQUENCE [LARGE SCALE GENOMIC DNA]</scope>
    <source>
        <strain evidence="9">PNUSAS056479</strain>
    </source>
</reference>
<dbReference type="Gene3D" id="2.40.50.100">
    <property type="match status" value="1"/>
</dbReference>
<keyword evidence="4 6" id="KW-1133">Transmembrane helix</keyword>
<name>A0A3R0UP11_SALER</name>
<evidence type="ECO:0000256" key="4">
    <source>
        <dbReference type="ARBA" id="ARBA00022989"/>
    </source>
</evidence>
<organism evidence="9">
    <name type="scientific">Salmonella enterica</name>
    <name type="common">Salmonella choleraesuis</name>
    <dbReference type="NCBI Taxonomy" id="28901"/>
    <lineage>
        <taxon>Bacteria</taxon>
        <taxon>Pseudomonadati</taxon>
        <taxon>Pseudomonadota</taxon>
        <taxon>Gammaproteobacteria</taxon>
        <taxon>Enterobacterales</taxon>
        <taxon>Enterobacteriaceae</taxon>
        <taxon>Salmonella</taxon>
    </lineage>
</organism>
<dbReference type="Pfam" id="PF25917">
    <property type="entry name" value="BSH_RND"/>
    <property type="match status" value="1"/>
</dbReference>
<feature type="transmembrane region" description="Helical" evidence="6">
    <location>
        <begin position="16"/>
        <end position="37"/>
    </location>
</feature>
<dbReference type="Gene3D" id="2.40.30.170">
    <property type="match status" value="1"/>
</dbReference>
<gene>
    <name evidence="9" type="ORF">EBH50_26160</name>
</gene>
<accession>A0A3R0UP11</accession>
<evidence type="ECO:0000313" key="9">
    <source>
        <dbReference type="EMBL" id="MLE33315.1"/>
    </source>
</evidence>
<dbReference type="InterPro" id="IPR058625">
    <property type="entry name" value="MdtA-like_BSH"/>
</dbReference>
<dbReference type="EMBL" id="RUTY01000047">
    <property type="protein sequence ID" value="MLE33315.1"/>
    <property type="molecule type" value="Genomic_DNA"/>
</dbReference>
<dbReference type="PANTHER" id="PTHR30386">
    <property type="entry name" value="MEMBRANE FUSION SUBUNIT OF EMRAB-TOLC MULTIDRUG EFFLUX PUMP"/>
    <property type="match status" value="1"/>
</dbReference>